<evidence type="ECO:0000256" key="4">
    <source>
        <dbReference type="ARBA" id="ARBA00022475"/>
    </source>
</evidence>
<keyword evidence="4" id="KW-1003">Cell membrane</keyword>
<keyword evidence="7" id="KW-0479">Metal-binding</keyword>
<evidence type="ECO:0000256" key="6">
    <source>
        <dbReference type="ARBA" id="ARBA00022670"/>
    </source>
</evidence>
<dbReference type="Gene3D" id="1.25.50.20">
    <property type="match status" value="1"/>
</dbReference>
<dbReference type="Pfam" id="PF11838">
    <property type="entry name" value="ERAP1_C"/>
    <property type="match status" value="1"/>
</dbReference>
<keyword evidence="20" id="KW-1185">Reference proteome</keyword>
<feature type="transmembrane region" description="Helical" evidence="15">
    <location>
        <begin position="52"/>
        <end position="73"/>
    </location>
</feature>
<evidence type="ECO:0000256" key="10">
    <source>
        <dbReference type="ARBA" id="ARBA00022833"/>
    </source>
</evidence>
<name>A0A835CWJ3_APHGI</name>
<keyword evidence="13" id="KW-0325">Glycoprotein</keyword>
<dbReference type="FunFam" id="2.60.40.1910:FF:000008">
    <property type="entry name" value="Aminopeptidase"/>
    <property type="match status" value="1"/>
</dbReference>
<dbReference type="AlphaFoldDB" id="A0A835CWJ3"/>
<evidence type="ECO:0000256" key="2">
    <source>
        <dbReference type="ARBA" id="ARBA00004609"/>
    </source>
</evidence>
<evidence type="ECO:0000256" key="8">
    <source>
        <dbReference type="ARBA" id="ARBA00022729"/>
    </source>
</evidence>
<evidence type="ECO:0000256" key="11">
    <source>
        <dbReference type="ARBA" id="ARBA00023049"/>
    </source>
</evidence>
<dbReference type="Gene3D" id="2.60.40.1910">
    <property type="match status" value="1"/>
</dbReference>
<dbReference type="GO" id="GO:0006508">
    <property type="term" value="P:proteolysis"/>
    <property type="evidence" value="ECO:0007669"/>
    <property type="project" value="UniProtKB-KW"/>
</dbReference>
<evidence type="ECO:0000256" key="9">
    <source>
        <dbReference type="ARBA" id="ARBA00022801"/>
    </source>
</evidence>
<dbReference type="GO" id="GO:0098552">
    <property type="term" value="C:side of membrane"/>
    <property type="evidence" value="ECO:0007669"/>
    <property type="project" value="UniProtKB-KW"/>
</dbReference>
<evidence type="ECO:0000256" key="13">
    <source>
        <dbReference type="ARBA" id="ARBA00023180"/>
    </source>
</evidence>
<dbReference type="SUPFAM" id="SSF55486">
    <property type="entry name" value="Metalloproteases ('zincins'), catalytic domain"/>
    <property type="match status" value="1"/>
</dbReference>
<dbReference type="PANTHER" id="PTHR11533:SF21">
    <property type="entry name" value="AMINOPEPTIDASE"/>
    <property type="match status" value="1"/>
</dbReference>
<keyword evidence="6" id="KW-0645">Protease</keyword>
<evidence type="ECO:0000256" key="1">
    <source>
        <dbReference type="ARBA" id="ARBA00001947"/>
    </source>
</evidence>
<evidence type="ECO:0008006" key="21">
    <source>
        <dbReference type="Google" id="ProtNLM"/>
    </source>
</evidence>
<evidence type="ECO:0000259" key="18">
    <source>
        <dbReference type="Pfam" id="PF17900"/>
    </source>
</evidence>
<dbReference type="InterPro" id="IPR027268">
    <property type="entry name" value="Peptidase_M4/M1_CTD_sf"/>
</dbReference>
<comment type="subcellular location">
    <subcellularLocation>
        <location evidence="2">Cell membrane</location>
        <topology evidence="2">Lipid-anchor</topology>
        <topology evidence="2">GPI-anchor</topology>
    </subcellularLocation>
</comment>
<feature type="domain" description="Aminopeptidase N-like N-terminal" evidence="18">
    <location>
        <begin position="110"/>
        <end position="320"/>
    </location>
</feature>
<dbReference type="InterPro" id="IPR014782">
    <property type="entry name" value="Peptidase_M1_dom"/>
</dbReference>
<evidence type="ECO:0000313" key="19">
    <source>
        <dbReference type="EMBL" id="KAF7995540.1"/>
    </source>
</evidence>
<dbReference type="GO" id="GO:0008270">
    <property type="term" value="F:zinc ion binding"/>
    <property type="evidence" value="ECO:0007669"/>
    <property type="project" value="InterPro"/>
</dbReference>
<comment type="caution">
    <text evidence="19">The sequence shown here is derived from an EMBL/GenBank/DDBJ whole genome shotgun (WGS) entry which is preliminary data.</text>
</comment>
<keyword evidence="11" id="KW-0482">Metalloprotease</keyword>
<dbReference type="Pfam" id="PF01433">
    <property type="entry name" value="Peptidase_M1"/>
    <property type="match status" value="1"/>
</dbReference>
<keyword evidence="15" id="KW-0812">Transmembrane</keyword>
<dbReference type="OrthoDB" id="10031169at2759"/>
<evidence type="ECO:0000313" key="20">
    <source>
        <dbReference type="Proteomes" id="UP000639338"/>
    </source>
</evidence>
<dbReference type="InterPro" id="IPR045357">
    <property type="entry name" value="Aminopeptidase_N-like_N"/>
</dbReference>
<dbReference type="GO" id="GO:0005886">
    <property type="term" value="C:plasma membrane"/>
    <property type="evidence" value="ECO:0007669"/>
    <property type="project" value="UniProtKB-SubCell"/>
</dbReference>
<evidence type="ECO:0000256" key="3">
    <source>
        <dbReference type="ARBA" id="ARBA00010136"/>
    </source>
</evidence>
<keyword evidence="8" id="KW-0732">Signal</keyword>
<evidence type="ECO:0000256" key="12">
    <source>
        <dbReference type="ARBA" id="ARBA00023136"/>
    </source>
</evidence>
<sequence length="1002" mass="114020">MRRGSVSTWEPWARRNSANMAQYATSRQEFMTSEPGIEYQRGGGFFLSHRKIAIFITVIFLSLVAVGFVGAYVGATPRKKVFDATALIAGDAGSEPADAAKYKLSNSIFPSHYFIDLLPIIDDNGITWVRGRVVINFHYNDTSNLSKIILNAKGMNVTNIKMTSGFIKNHTRQQRDVQNTTAQFLNETTIKEEMPRTIEIKNNEIDNEHGILTIDLASEINSGLYTLDINYETHVDNRTLLIANFSDESADRWLMASQLKPINARRLFPVFDDVKLKAKFILSVNHSADTTVLSNSPLKSRTITPTGLAVDVFEETPPISPHNLAFIQGQLMPLGKIMTNDTKNLTINFWGQWSENLDPSYLKDSIILVINYFEELFKVNLTMNKLDVVSVPFSINSANPGLITIREPFFNVTKVSPGVTRYETLRTLIRLIGQQWLGGLVNSQNWTDVWILESSLIDIQHEIIQKIDPSFNHSTFLLDVQLEAFEADGYSVSQSLDTKVNPTYLDAFHPDELYDRGACLLRMMHGALRHNETTTGYRKFVSSWIYDNADVSSFLEAMTDNSTALPDGTTPIEAINSWIGGHGYPLLTIDRNYDEQTATVRQSRFTFDNLTNDHKKPWYLPLTWIKNNNDTSSPSFMWIKPSDDQTLINEMGDNNTWLIFNINSIGYYRINYDKYNWQLIANALIENPTIFPSSVKASLIDDVLSLAFVGKTTYLTAFSIINYLQNESQPEPWSALMGHAIKLNLVLSDTAAYPSYQQFMRKLSSNLFNEFGLQIDAGKRMTLIAHQLGSAFESTEYVDWVKKNSVDLKNSYGWKKRYVVPSYLRESLLCTLAKLEDELGWQWWKDKLGNITKRDNDRNSFLSSLACFQVSWMLQAVLNEIVEGSFFENDESLVILKEFNKHPAASEVAFKYVQTNWPKILTRFEKSYPILRAFIGTLGSGFTTEKDLIDFQNFRESNYDSLKPVGYITAFVEAKGNSWVSFLNNSFVDFDKTIRKIVEIVN</sequence>
<reference evidence="19 20" key="1">
    <citation type="submission" date="2020-08" db="EMBL/GenBank/DDBJ databases">
        <title>Aphidius gifuensis genome sequencing and assembly.</title>
        <authorList>
            <person name="Du Z."/>
        </authorList>
    </citation>
    <scope>NUCLEOTIDE SEQUENCE [LARGE SCALE GENOMIC DNA]</scope>
    <source>
        <strain evidence="19">YNYX2018</strain>
        <tissue evidence="19">Adults</tissue>
    </source>
</reference>
<feature type="domain" description="ERAP1-like C-terminal" evidence="17">
    <location>
        <begin position="657"/>
        <end position="960"/>
    </location>
</feature>
<evidence type="ECO:0000256" key="5">
    <source>
        <dbReference type="ARBA" id="ARBA00022622"/>
    </source>
</evidence>
<keyword evidence="9" id="KW-0378">Hydrolase</keyword>
<dbReference type="GO" id="GO:0005615">
    <property type="term" value="C:extracellular space"/>
    <property type="evidence" value="ECO:0007669"/>
    <property type="project" value="TreeGrafter"/>
</dbReference>
<dbReference type="PANTHER" id="PTHR11533">
    <property type="entry name" value="PROTEASE M1 ZINC METALLOPROTEASE"/>
    <property type="match status" value="1"/>
</dbReference>
<evidence type="ECO:0000256" key="7">
    <source>
        <dbReference type="ARBA" id="ARBA00022723"/>
    </source>
</evidence>
<evidence type="ECO:0000256" key="14">
    <source>
        <dbReference type="ARBA" id="ARBA00023288"/>
    </source>
</evidence>
<evidence type="ECO:0000259" key="16">
    <source>
        <dbReference type="Pfam" id="PF01433"/>
    </source>
</evidence>
<dbReference type="Gene3D" id="2.60.40.1730">
    <property type="entry name" value="tricorn interacting facor f3 domain"/>
    <property type="match status" value="1"/>
</dbReference>
<dbReference type="Proteomes" id="UP000639338">
    <property type="component" value="Unassembled WGS sequence"/>
</dbReference>
<feature type="domain" description="Peptidase M1 membrane alanine aminopeptidase" evidence="16">
    <location>
        <begin position="368"/>
        <end position="562"/>
    </location>
</feature>
<keyword evidence="14" id="KW-0449">Lipoprotein</keyword>
<dbReference type="InterPro" id="IPR042097">
    <property type="entry name" value="Aminopeptidase_N-like_N_sf"/>
</dbReference>
<accession>A0A835CWJ3</accession>
<keyword evidence="10" id="KW-0862">Zinc</keyword>
<dbReference type="GO" id="GO:0042277">
    <property type="term" value="F:peptide binding"/>
    <property type="evidence" value="ECO:0007669"/>
    <property type="project" value="TreeGrafter"/>
</dbReference>
<dbReference type="InterPro" id="IPR050344">
    <property type="entry name" value="Peptidase_M1_aminopeptidases"/>
</dbReference>
<comment type="cofactor">
    <cofactor evidence="1">
        <name>Zn(2+)</name>
        <dbReference type="ChEBI" id="CHEBI:29105"/>
    </cofactor>
</comment>
<protein>
    <recommendedName>
        <fullName evidence="21">Aminopeptidase</fullName>
    </recommendedName>
</protein>
<proteinExistence type="inferred from homology"/>
<dbReference type="InterPro" id="IPR024571">
    <property type="entry name" value="ERAP1-like_C_dom"/>
</dbReference>
<dbReference type="SUPFAM" id="SSF63737">
    <property type="entry name" value="Leukotriene A4 hydrolase N-terminal domain"/>
    <property type="match status" value="1"/>
</dbReference>
<gene>
    <name evidence="19" type="ORF">HCN44_006647</name>
</gene>
<comment type="similarity">
    <text evidence="3">Belongs to the peptidase M1 family.</text>
</comment>
<evidence type="ECO:0000256" key="15">
    <source>
        <dbReference type="SAM" id="Phobius"/>
    </source>
</evidence>
<dbReference type="GO" id="GO:0070006">
    <property type="term" value="F:metalloaminopeptidase activity"/>
    <property type="evidence" value="ECO:0007669"/>
    <property type="project" value="TreeGrafter"/>
</dbReference>
<dbReference type="GO" id="GO:0005737">
    <property type="term" value="C:cytoplasm"/>
    <property type="evidence" value="ECO:0007669"/>
    <property type="project" value="TreeGrafter"/>
</dbReference>
<organism evidence="19 20">
    <name type="scientific">Aphidius gifuensis</name>
    <name type="common">Parasitoid wasp</name>
    <dbReference type="NCBI Taxonomy" id="684658"/>
    <lineage>
        <taxon>Eukaryota</taxon>
        <taxon>Metazoa</taxon>
        <taxon>Ecdysozoa</taxon>
        <taxon>Arthropoda</taxon>
        <taxon>Hexapoda</taxon>
        <taxon>Insecta</taxon>
        <taxon>Pterygota</taxon>
        <taxon>Neoptera</taxon>
        <taxon>Endopterygota</taxon>
        <taxon>Hymenoptera</taxon>
        <taxon>Apocrita</taxon>
        <taxon>Ichneumonoidea</taxon>
        <taxon>Braconidae</taxon>
        <taxon>Aphidiinae</taxon>
        <taxon>Aphidius</taxon>
    </lineage>
</organism>
<dbReference type="GO" id="GO:0043171">
    <property type="term" value="P:peptide catabolic process"/>
    <property type="evidence" value="ECO:0007669"/>
    <property type="project" value="TreeGrafter"/>
</dbReference>
<dbReference type="EMBL" id="JACMRX010000002">
    <property type="protein sequence ID" value="KAF7995540.1"/>
    <property type="molecule type" value="Genomic_DNA"/>
</dbReference>
<keyword evidence="15" id="KW-1133">Transmembrane helix</keyword>
<dbReference type="Pfam" id="PF17900">
    <property type="entry name" value="Peptidase_M1_N"/>
    <property type="match status" value="1"/>
</dbReference>
<keyword evidence="5" id="KW-0336">GPI-anchor</keyword>
<keyword evidence="12 15" id="KW-0472">Membrane</keyword>
<dbReference type="Gene3D" id="1.10.390.10">
    <property type="entry name" value="Neutral Protease Domain 2"/>
    <property type="match status" value="1"/>
</dbReference>
<evidence type="ECO:0000259" key="17">
    <source>
        <dbReference type="Pfam" id="PF11838"/>
    </source>
</evidence>